<feature type="domain" description="Protein FecR C-terminal" evidence="3">
    <location>
        <begin position="325"/>
        <end position="391"/>
    </location>
</feature>
<dbReference type="GO" id="GO:0016989">
    <property type="term" value="F:sigma factor antagonist activity"/>
    <property type="evidence" value="ECO:0007669"/>
    <property type="project" value="TreeGrafter"/>
</dbReference>
<dbReference type="InterPro" id="IPR006860">
    <property type="entry name" value="FecR"/>
</dbReference>
<feature type="domain" description="FecR protein" evidence="2">
    <location>
        <begin position="183"/>
        <end position="278"/>
    </location>
</feature>
<evidence type="ECO:0000259" key="3">
    <source>
        <dbReference type="Pfam" id="PF16344"/>
    </source>
</evidence>
<keyword evidence="1" id="KW-1133">Transmembrane helix</keyword>
<dbReference type="InterPro" id="IPR012373">
    <property type="entry name" value="Ferrdict_sens_TM"/>
</dbReference>
<feature type="transmembrane region" description="Helical" evidence="1">
    <location>
        <begin position="89"/>
        <end position="107"/>
    </location>
</feature>
<dbReference type="PANTHER" id="PTHR30273:SF2">
    <property type="entry name" value="PROTEIN FECR"/>
    <property type="match status" value="1"/>
</dbReference>
<evidence type="ECO:0000313" key="4">
    <source>
        <dbReference type="EMBL" id="KAA2241661.1"/>
    </source>
</evidence>
<accession>A0A5B2VR31</accession>
<comment type="caution">
    <text evidence="4">The sequence shown here is derived from an EMBL/GenBank/DDBJ whole genome shotgun (WGS) entry which is preliminary data.</text>
</comment>
<dbReference type="Proteomes" id="UP000324611">
    <property type="component" value="Unassembled WGS sequence"/>
</dbReference>
<reference evidence="4 5" key="1">
    <citation type="submission" date="2019-09" db="EMBL/GenBank/DDBJ databases">
        <title>Chitinophaga ginsengihumi sp. nov., isolated from soil of ginseng rhizosphere.</title>
        <authorList>
            <person name="Lee J."/>
        </authorList>
    </citation>
    <scope>NUCLEOTIDE SEQUENCE [LARGE SCALE GENOMIC DNA]</scope>
    <source>
        <strain evidence="4 5">BN140078</strain>
    </source>
</reference>
<dbReference type="EMBL" id="VUOC01000003">
    <property type="protein sequence ID" value="KAA2241661.1"/>
    <property type="molecule type" value="Genomic_DNA"/>
</dbReference>
<dbReference type="RefSeq" id="WP_149839168.1">
    <property type="nucleotide sequence ID" value="NZ_VUOC01000003.1"/>
</dbReference>
<evidence type="ECO:0000256" key="1">
    <source>
        <dbReference type="SAM" id="Phobius"/>
    </source>
</evidence>
<sequence length="393" mass="43198">MEKQRLFYLLSAHAAGRLTEEERQELAAFAMDPAMADDFQRQLAAMMEEAPEGQEQIGEEWKTVFTAVIDADKARDEERRRIPSFFHRWRWAAVLIPLMIAVAYFLVPGKKATVPSNTQAIAADIAPGRNGAVLTLADGSQVVLDSLGNGVIATQKGAQVMLNSGQLSYAPSHKGEGTDYNMITTPKGRQFKLVLPDGTGVWLNAASSLRFPTSFTGKARVIDVTGEAYFEVARNANMPFYVNVNGHTRVEVLGTRFNINAYKNEQHINTTLVAGSVRVAAGTGGASVLLKPGQQAQSGGQTEGAIKVVNNADIEKIIAWKDGLFNFNGVSLREVMRQLERWYDIEVVYEKNVPDISFYGKMTKDVSLNGLLIGLQKSEVHLRIEGRKLIVLP</sequence>
<keyword evidence="1" id="KW-0812">Transmembrane</keyword>
<dbReference type="Pfam" id="PF04773">
    <property type="entry name" value="FecR"/>
    <property type="match status" value="1"/>
</dbReference>
<name>A0A5B2VR31_9BACT</name>
<protein>
    <submittedName>
        <fullName evidence="4">DUF4974 domain-containing protein</fullName>
    </submittedName>
</protein>
<dbReference type="Gene3D" id="2.60.120.1440">
    <property type="match status" value="1"/>
</dbReference>
<dbReference type="Pfam" id="PF16344">
    <property type="entry name" value="FecR_C"/>
    <property type="match status" value="1"/>
</dbReference>
<dbReference type="Gene3D" id="3.55.50.30">
    <property type="match status" value="1"/>
</dbReference>
<keyword evidence="1" id="KW-0472">Membrane</keyword>
<proteinExistence type="predicted"/>
<dbReference type="PANTHER" id="PTHR30273">
    <property type="entry name" value="PERIPLASMIC SIGNAL SENSOR AND SIGMA FACTOR ACTIVATOR FECR-RELATED"/>
    <property type="match status" value="1"/>
</dbReference>
<organism evidence="4 5">
    <name type="scientific">Chitinophaga agrisoli</name>
    <dbReference type="NCBI Taxonomy" id="2607653"/>
    <lineage>
        <taxon>Bacteria</taxon>
        <taxon>Pseudomonadati</taxon>
        <taxon>Bacteroidota</taxon>
        <taxon>Chitinophagia</taxon>
        <taxon>Chitinophagales</taxon>
        <taxon>Chitinophagaceae</taxon>
        <taxon>Chitinophaga</taxon>
    </lineage>
</organism>
<dbReference type="InterPro" id="IPR032508">
    <property type="entry name" value="FecR_C"/>
</dbReference>
<keyword evidence="5" id="KW-1185">Reference proteome</keyword>
<evidence type="ECO:0000259" key="2">
    <source>
        <dbReference type="Pfam" id="PF04773"/>
    </source>
</evidence>
<reference evidence="4 5" key="2">
    <citation type="submission" date="2019-09" db="EMBL/GenBank/DDBJ databases">
        <authorList>
            <person name="Jin C."/>
        </authorList>
    </citation>
    <scope>NUCLEOTIDE SEQUENCE [LARGE SCALE GENOMIC DNA]</scope>
    <source>
        <strain evidence="4 5">BN140078</strain>
    </source>
</reference>
<evidence type="ECO:0000313" key="5">
    <source>
        <dbReference type="Proteomes" id="UP000324611"/>
    </source>
</evidence>
<gene>
    <name evidence="4" type="ORF">F0L74_17440</name>
</gene>
<dbReference type="AlphaFoldDB" id="A0A5B2VR31"/>